<dbReference type="InterPro" id="IPR005829">
    <property type="entry name" value="Sugar_transporter_CS"/>
</dbReference>
<dbReference type="AlphaFoldDB" id="A0A2K2G6E0"/>
<dbReference type="InterPro" id="IPR003663">
    <property type="entry name" value="Sugar/inositol_transpt"/>
</dbReference>
<evidence type="ECO:0000256" key="4">
    <source>
        <dbReference type="ARBA" id="ARBA00022692"/>
    </source>
</evidence>
<feature type="transmembrane region" description="Helical" evidence="8">
    <location>
        <begin position="54"/>
        <end position="73"/>
    </location>
</feature>
<dbReference type="NCBIfam" id="TIGR00879">
    <property type="entry name" value="SP"/>
    <property type="match status" value="1"/>
</dbReference>
<dbReference type="PROSITE" id="PS00217">
    <property type="entry name" value="SUGAR_TRANSPORT_2"/>
    <property type="match status" value="1"/>
</dbReference>
<dbReference type="PRINTS" id="PR00171">
    <property type="entry name" value="SUGRTRNSPORT"/>
</dbReference>
<comment type="caution">
    <text evidence="10">The sequence shown here is derived from an EMBL/GenBank/DDBJ whole genome shotgun (WGS) entry which is preliminary data.</text>
</comment>
<keyword evidence="11" id="KW-1185">Reference proteome</keyword>
<feature type="transmembrane region" description="Helical" evidence="8">
    <location>
        <begin position="85"/>
        <end position="105"/>
    </location>
</feature>
<protein>
    <recommendedName>
        <fullName evidence="9">Major facilitator superfamily (MFS) profile domain-containing protein</fullName>
    </recommendedName>
</protein>
<evidence type="ECO:0000256" key="7">
    <source>
        <dbReference type="RuleBase" id="RU003346"/>
    </source>
</evidence>
<evidence type="ECO:0000256" key="1">
    <source>
        <dbReference type="ARBA" id="ARBA00004141"/>
    </source>
</evidence>
<evidence type="ECO:0000256" key="2">
    <source>
        <dbReference type="ARBA" id="ARBA00010992"/>
    </source>
</evidence>
<dbReference type="GO" id="GO:0022857">
    <property type="term" value="F:transmembrane transporter activity"/>
    <property type="evidence" value="ECO:0007669"/>
    <property type="project" value="InterPro"/>
</dbReference>
<feature type="transmembrane region" description="Helical" evidence="8">
    <location>
        <begin position="173"/>
        <end position="194"/>
    </location>
</feature>
<accession>A0A2K2G6E0</accession>
<dbReference type="EMBL" id="LYMM01000002">
    <property type="protein sequence ID" value="PNU06603.1"/>
    <property type="molecule type" value="Genomic_DNA"/>
</dbReference>
<dbReference type="Pfam" id="PF00083">
    <property type="entry name" value="Sugar_tr"/>
    <property type="match status" value="1"/>
</dbReference>
<dbReference type="Proteomes" id="UP000236327">
    <property type="component" value="Unassembled WGS sequence"/>
</dbReference>
<feature type="transmembrane region" description="Helical" evidence="8">
    <location>
        <begin position="266"/>
        <end position="289"/>
    </location>
</feature>
<feature type="transmembrane region" description="Helical" evidence="8">
    <location>
        <begin position="423"/>
        <end position="445"/>
    </location>
</feature>
<feature type="transmembrane region" description="Helical" evidence="8">
    <location>
        <begin position="144"/>
        <end position="167"/>
    </location>
</feature>
<feature type="transmembrane region" description="Helical" evidence="8">
    <location>
        <begin position="360"/>
        <end position="386"/>
    </location>
</feature>
<keyword evidence="4 8" id="KW-0812">Transmembrane</keyword>
<gene>
    <name evidence="10" type="ORF">A8V01_02470</name>
</gene>
<feature type="transmembrane region" description="Helical" evidence="8">
    <location>
        <begin position="301"/>
        <end position="321"/>
    </location>
</feature>
<evidence type="ECO:0000256" key="6">
    <source>
        <dbReference type="ARBA" id="ARBA00023136"/>
    </source>
</evidence>
<feature type="domain" description="Major facilitator superfamily (MFS) profile" evidence="9">
    <location>
        <begin position="20"/>
        <end position="452"/>
    </location>
</feature>
<comment type="similarity">
    <text evidence="2 7">Belongs to the major facilitator superfamily. Sugar transporter (TC 2.A.1.1) family.</text>
</comment>
<dbReference type="GO" id="GO:0016020">
    <property type="term" value="C:membrane"/>
    <property type="evidence" value="ECO:0007669"/>
    <property type="project" value="UniProtKB-SubCell"/>
</dbReference>
<sequence length="466" mass="49887">MEFAGSDLPRRAAPRQFLLVVAVASLGGTLFGYDTGVIAGALLFIRDQFALSEFMQGAVVGIALFGALVGVAISGTLSDRYGRRLPIALCALFFILGSLACAFAPDVVMLMIGRGLIGVGIGIANSVTPIYLAEISPPDRRGMIISLNSVCIVAGQLASFLLDYWMIDWNHNWRWMLGFGVLPGVLLIMGIALLPQSPRWLAAKGRLKDAEVVLRRMRNPEGVAAEVELLARDAAQESQASLTDNHKPMAAEMSWKTMFKPRYRRVLLVGLLLSFYQMATGINAILYYAPIIFEKAGANTPALALLATSALGLVNTIFTLVAMQLVDRVGRRALLLAGLGGVIATLAILTGGILLGLSSIWFATLCLCGFIACFALSLGTVYYVVVGEMFPQEIRSHAMGLSTGMVCVTNLLVTIAFPVANAAWGNAGSFAFFAVIAATAFLFILRALPETKGRDLGEMRTLFGIH</sequence>
<feature type="transmembrane region" description="Helical" evidence="8">
    <location>
        <begin position="111"/>
        <end position="132"/>
    </location>
</feature>
<name>A0A2K2G6E0_9SPHN</name>
<dbReference type="InterPro" id="IPR005828">
    <property type="entry name" value="MFS_sugar_transport-like"/>
</dbReference>
<evidence type="ECO:0000259" key="9">
    <source>
        <dbReference type="PROSITE" id="PS50850"/>
    </source>
</evidence>
<dbReference type="InterPro" id="IPR050814">
    <property type="entry name" value="Myo-inositol_Transporter"/>
</dbReference>
<keyword evidence="5 8" id="KW-1133">Transmembrane helix</keyword>
<dbReference type="InterPro" id="IPR020846">
    <property type="entry name" value="MFS_dom"/>
</dbReference>
<keyword evidence="6 8" id="KW-0472">Membrane</keyword>
<evidence type="ECO:0000313" key="11">
    <source>
        <dbReference type="Proteomes" id="UP000236327"/>
    </source>
</evidence>
<evidence type="ECO:0000313" key="10">
    <source>
        <dbReference type="EMBL" id="PNU06603.1"/>
    </source>
</evidence>
<feature type="transmembrane region" description="Helical" evidence="8">
    <location>
        <begin position="333"/>
        <end position="354"/>
    </location>
</feature>
<dbReference type="PROSITE" id="PS00216">
    <property type="entry name" value="SUGAR_TRANSPORT_1"/>
    <property type="match status" value="2"/>
</dbReference>
<reference evidence="10 11" key="1">
    <citation type="submission" date="2016-05" db="EMBL/GenBank/DDBJ databases">
        <title>Complete genome sequence of Novosphingobium guangzhouense SA925(T).</title>
        <authorList>
            <person name="Sha S."/>
        </authorList>
    </citation>
    <scope>NUCLEOTIDE SEQUENCE [LARGE SCALE GENOMIC DNA]</scope>
    <source>
        <strain evidence="10 11">SA925</strain>
    </source>
</reference>
<keyword evidence="3 7" id="KW-0813">Transport</keyword>
<dbReference type="PANTHER" id="PTHR48020">
    <property type="entry name" value="PROTON MYO-INOSITOL COTRANSPORTER"/>
    <property type="match status" value="1"/>
</dbReference>
<dbReference type="PROSITE" id="PS50850">
    <property type="entry name" value="MFS"/>
    <property type="match status" value="1"/>
</dbReference>
<dbReference type="InterPro" id="IPR036259">
    <property type="entry name" value="MFS_trans_sf"/>
</dbReference>
<dbReference type="PANTHER" id="PTHR48020:SF12">
    <property type="entry name" value="PROTON MYO-INOSITOL COTRANSPORTER"/>
    <property type="match status" value="1"/>
</dbReference>
<proteinExistence type="inferred from homology"/>
<feature type="transmembrane region" description="Helical" evidence="8">
    <location>
        <begin position="17"/>
        <end position="42"/>
    </location>
</feature>
<evidence type="ECO:0000256" key="8">
    <source>
        <dbReference type="SAM" id="Phobius"/>
    </source>
</evidence>
<feature type="transmembrane region" description="Helical" evidence="8">
    <location>
        <begin position="398"/>
        <end position="417"/>
    </location>
</feature>
<evidence type="ECO:0000256" key="3">
    <source>
        <dbReference type="ARBA" id="ARBA00022448"/>
    </source>
</evidence>
<dbReference type="SUPFAM" id="SSF103473">
    <property type="entry name" value="MFS general substrate transporter"/>
    <property type="match status" value="1"/>
</dbReference>
<evidence type="ECO:0000256" key="5">
    <source>
        <dbReference type="ARBA" id="ARBA00022989"/>
    </source>
</evidence>
<comment type="subcellular location">
    <subcellularLocation>
        <location evidence="1">Membrane</location>
        <topology evidence="1">Multi-pass membrane protein</topology>
    </subcellularLocation>
</comment>
<dbReference type="Gene3D" id="1.20.1250.20">
    <property type="entry name" value="MFS general substrate transporter like domains"/>
    <property type="match status" value="1"/>
</dbReference>
<organism evidence="10 11">
    <name type="scientific">Novosphingobium guangzhouense</name>
    <dbReference type="NCBI Taxonomy" id="1850347"/>
    <lineage>
        <taxon>Bacteria</taxon>
        <taxon>Pseudomonadati</taxon>
        <taxon>Pseudomonadota</taxon>
        <taxon>Alphaproteobacteria</taxon>
        <taxon>Sphingomonadales</taxon>
        <taxon>Sphingomonadaceae</taxon>
        <taxon>Novosphingobium</taxon>
    </lineage>
</organism>